<feature type="binding site" evidence="6">
    <location>
        <position position="755"/>
    </location>
    <ligand>
        <name>Zn(2+)</name>
        <dbReference type="ChEBI" id="CHEBI:29105"/>
    </ligand>
</feature>
<dbReference type="HAMAP" id="MF_01871">
    <property type="entry name" value="DabA"/>
    <property type="match status" value="1"/>
</dbReference>
<keyword evidence="3 6" id="KW-0479">Metal-binding</keyword>
<feature type="binding site" evidence="6">
    <location>
        <position position="566"/>
    </location>
    <ligand>
        <name>Zn(2+)</name>
        <dbReference type="ChEBI" id="CHEBI:29105"/>
    </ligand>
</feature>
<comment type="subcellular location">
    <subcellularLocation>
        <location evidence="6">Cell membrane</location>
        <topology evidence="6">Peripheral membrane protein</topology>
    </subcellularLocation>
</comment>
<keyword evidence="4 6" id="KW-0862">Zinc</keyword>
<evidence type="ECO:0000313" key="9">
    <source>
        <dbReference type="Proteomes" id="UP000824988"/>
    </source>
</evidence>
<comment type="similarity">
    <text evidence="6">Belongs to the inorganic carbon transporter (TC 9.A.2) DabA family.</text>
</comment>
<dbReference type="EMBL" id="AP019782">
    <property type="protein sequence ID" value="BBL70540.1"/>
    <property type="molecule type" value="Genomic_DNA"/>
</dbReference>
<comment type="subunit">
    <text evidence="6">Forms a complex with DabB.</text>
</comment>
<evidence type="ECO:0000313" key="8">
    <source>
        <dbReference type="EMBL" id="BBL70540.1"/>
    </source>
</evidence>
<proteinExistence type="inferred from homology"/>
<dbReference type="GO" id="GO:0008270">
    <property type="term" value="F:zinc ion binding"/>
    <property type="evidence" value="ECO:0007669"/>
    <property type="project" value="UniProtKB-UniRule"/>
</dbReference>
<dbReference type="PANTHER" id="PTHR38344">
    <property type="entry name" value="UPF0753 PROTEIN AQ_863"/>
    <property type="match status" value="1"/>
</dbReference>
<feature type="binding site" evidence="6">
    <location>
        <position position="770"/>
    </location>
    <ligand>
        <name>Zn(2+)</name>
        <dbReference type="ChEBI" id="CHEBI:29105"/>
    </ligand>
</feature>
<evidence type="ECO:0000256" key="7">
    <source>
        <dbReference type="SAM" id="MobiDB-lite"/>
    </source>
</evidence>
<reference evidence="8" key="1">
    <citation type="submission" date="2019-06" db="EMBL/GenBank/DDBJ databases">
        <title>Complete genome sequence of Methylogaea oryzae strain JCM16910.</title>
        <authorList>
            <person name="Asakawa S."/>
        </authorList>
    </citation>
    <scope>NUCLEOTIDE SEQUENCE</scope>
    <source>
        <strain evidence="8">E10</strain>
    </source>
</reference>
<sequence length="1099" mass="122305">MNAPREEATADPRQRLLQAVAHLDHVLPGQAPILNFVHHNTLHGFQHLPFEQALAEAEKVTGIHGYQAESDFRRYYAQGRIDDGDLQSALAARPGLRAEEIAVQAGDKAVLRRDLFRISLLYGAEPLDAAQLSWQLEHAGGLLDWQADLPDTLRQRLAQRAAERGQTPSQALAELWQTCLDTLRLDRAPLHPEELTDLSAEQAEALLQAEPGDSGGVHRRMRERAQAALELTLGEIGARNTLRGLLYSLTGEDVLERVRPLLIRYLGAYLDEGLAAWPLPGKREGFFQAWRRVAENDAVGLLADLPGWREQLAALPSDPLDAVIAQLRGRGIAEAHWPGYLERLALQLPGWSGMVNWRQQRPHYPANREAPVALLDYLAVRLFLDGHWLTRLCRETWHIDATLDALRRYFSANLSEFWVRTSLQRNQLPEYLAAEAQRLIGQAHSERNDRRAWRDLADQIWTWQHSPDAARPGQPSRHGDGWRLFRLAQHLELDAADLHRLGRDGALALLAALDDLTPSERGMVWLTAYERHYREAIFSTIAANRERGPWARRDSRPDAQVIFCMDDREESIRRHLEELNPAVETLGAAGFFGVPINWKGLDDEAVTPLCPIVVTPSHEVREIPQPGCDEEQRRHDRRRGWKAGLAKFFHQEIRRNLFSSSLATAALAPALLPALAGKVLLPRHSGIVANQAQRWLEPEVPTRLLLTAIGEAGPASPNNPRLGFTDQEQADRVAGFLRTTGLTYGFAKLVVLAGHGSLSQNNPHLAAYDCGACSGRHGGPNARVFAAMANRPEVRRILEERGISIPSDTWFIGTEHNTANEDILWFDLDLMPPAFGPAISKLQAELEQARHLSAHERCRRLASAPRKPTLKQALNHIVGRSSDFSQARPELGHATNAVAFIGRRSLSRGAFFDRRAFLISYDPTQDPEGAILENILLAAGPVGAGINLEYYFSTVNNDRFGCGSKVPHNVTGLFAVMEGGASDLRTGLPKQMVEIHEAMRLLVVTEHKPEVVAAIYGRQPPLRELIGNAWLQVATVDPDTGAIWQFDPASESFVQWQGPPQAPPKVKLSGEWYQGHSEPLPPALIERSARRSPLPQGEG</sequence>
<evidence type="ECO:0000256" key="4">
    <source>
        <dbReference type="ARBA" id="ARBA00022833"/>
    </source>
</evidence>
<keyword evidence="5 6" id="KW-0472">Membrane</keyword>
<dbReference type="KEGG" id="moz:MoryE10_11460"/>
<dbReference type="InterPro" id="IPR018752">
    <property type="entry name" value="DabA"/>
</dbReference>
<dbReference type="Pfam" id="PF10070">
    <property type="entry name" value="DabA"/>
    <property type="match status" value="1"/>
</dbReference>
<dbReference type="GO" id="GO:0005886">
    <property type="term" value="C:plasma membrane"/>
    <property type="evidence" value="ECO:0007669"/>
    <property type="project" value="UniProtKB-SubCell"/>
</dbReference>
<dbReference type="Proteomes" id="UP000824988">
    <property type="component" value="Chromosome"/>
</dbReference>
<evidence type="ECO:0000256" key="5">
    <source>
        <dbReference type="ARBA" id="ARBA00023136"/>
    </source>
</evidence>
<dbReference type="AlphaFoldDB" id="A0A8D4VQF6"/>
<organism evidence="8 9">
    <name type="scientific">Methylogaea oryzae</name>
    <dbReference type="NCBI Taxonomy" id="1295382"/>
    <lineage>
        <taxon>Bacteria</taxon>
        <taxon>Pseudomonadati</taxon>
        <taxon>Pseudomonadota</taxon>
        <taxon>Gammaproteobacteria</taxon>
        <taxon>Methylococcales</taxon>
        <taxon>Methylococcaceae</taxon>
        <taxon>Methylogaea</taxon>
    </lineage>
</organism>
<comment type="cofactor">
    <cofactor evidence="6">
        <name>Zn(2+)</name>
        <dbReference type="ChEBI" id="CHEBI:29105"/>
    </cofactor>
</comment>
<evidence type="ECO:0000256" key="2">
    <source>
        <dbReference type="ARBA" id="ARBA00022475"/>
    </source>
</evidence>
<evidence type="ECO:0000256" key="3">
    <source>
        <dbReference type="ARBA" id="ARBA00022723"/>
    </source>
</evidence>
<keyword evidence="1 6" id="KW-0813">Transport</keyword>
<evidence type="ECO:0000256" key="1">
    <source>
        <dbReference type="ARBA" id="ARBA00022448"/>
    </source>
</evidence>
<keyword evidence="2 6" id="KW-1003">Cell membrane</keyword>
<feature type="region of interest" description="Disordered" evidence="7">
    <location>
        <begin position="1057"/>
        <end position="1099"/>
    </location>
</feature>
<accession>A0A8D4VQF6</accession>
<name>A0A8D4VQF6_9GAMM</name>
<dbReference type="RefSeq" id="WP_246598965.1">
    <property type="nucleotide sequence ID" value="NZ_AP019782.1"/>
</dbReference>
<keyword evidence="9" id="KW-1185">Reference proteome</keyword>
<gene>
    <name evidence="6" type="primary">dabA</name>
    <name evidence="8" type="ORF">MoryE10_11460</name>
</gene>
<dbReference type="PANTHER" id="PTHR38344:SF1">
    <property type="entry name" value="INORGANIC CARBON TRANSPORTER SUBUNIT DABA-RELATED"/>
    <property type="match status" value="1"/>
</dbReference>
<protein>
    <recommendedName>
        <fullName evidence="6">Probable inorganic carbon transporter subunit DabA</fullName>
    </recommendedName>
</protein>
<feature type="binding site" evidence="6">
    <location>
        <position position="564"/>
    </location>
    <ligand>
        <name>Zn(2+)</name>
        <dbReference type="ChEBI" id="CHEBI:29105"/>
    </ligand>
</feature>
<evidence type="ECO:0000256" key="6">
    <source>
        <dbReference type="HAMAP-Rule" id="MF_01871"/>
    </source>
</evidence>
<comment type="function">
    <text evidence="6">Part of an energy-coupled inorganic carbon pump.</text>
</comment>